<accession>A0AAV2DVN0</accession>
<evidence type="ECO:0000256" key="1">
    <source>
        <dbReference type="ARBA" id="ARBA00023016"/>
    </source>
</evidence>
<name>A0AAV2DVN0_9ROSI</name>
<evidence type="ECO:0000256" key="2">
    <source>
        <dbReference type="PROSITE-ProRule" id="PRU00285"/>
    </source>
</evidence>
<comment type="similarity">
    <text evidence="2 3">Belongs to the small heat shock protein (HSP20) family.</text>
</comment>
<sequence>MALQARLGLMRNLSKRALSCAGRTTTPTPPLPLATGDRNCFHWCSSRHYEEDRLMMKNSWSSPNKRFMTSAAAGETTDGKQVAVETTTTDDKTRRRGKRIRPPTALWRGNGRDFVPALQEFFPSGLGNALLQATDNINRLFQNLHLTPSNLIGRFKEKDECYKLRYEVPGLSKEDLKITVDDGVLTIKGERKEEAQGGGGGGENESDDDEFWSARSYGFYHTTVLLPEDAKVDEIKAELKDGLLQITVPRTERPKDAVKEVQIH</sequence>
<organism evidence="6 7">
    <name type="scientific">Linum trigynum</name>
    <dbReference type="NCBI Taxonomy" id="586398"/>
    <lineage>
        <taxon>Eukaryota</taxon>
        <taxon>Viridiplantae</taxon>
        <taxon>Streptophyta</taxon>
        <taxon>Embryophyta</taxon>
        <taxon>Tracheophyta</taxon>
        <taxon>Spermatophyta</taxon>
        <taxon>Magnoliopsida</taxon>
        <taxon>eudicotyledons</taxon>
        <taxon>Gunneridae</taxon>
        <taxon>Pentapetalae</taxon>
        <taxon>rosids</taxon>
        <taxon>fabids</taxon>
        <taxon>Malpighiales</taxon>
        <taxon>Linaceae</taxon>
        <taxon>Linum</taxon>
    </lineage>
</organism>
<evidence type="ECO:0000256" key="3">
    <source>
        <dbReference type="RuleBase" id="RU003616"/>
    </source>
</evidence>
<evidence type="ECO:0000259" key="5">
    <source>
        <dbReference type="PROSITE" id="PS01031"/>
    </source>
</evidence>
<dbReference type="InterPro" id="IPR008978">
    <property type="entry name" value="HSP20-like_chaperone"/>
</dbReference>
<dbReference type="SUPFAM" id="SSF49764">
    <property type="entry name" value="HSP20-like chaperones"/>
    <property type="match status" value="1"/>
</dbReference>
<dbReference type="EMBL" id="OZ034816">
    <property type="protein sequence ID" value="CAL1377741.1"/>
    <property type="molecule type" value="Genomic_DNA"/>
</dbReference>
<reference evidence="6 7" key="1">
    <citation type="submission" date="2024-04" db="EMBL/GenBank/DDBJ databases">
        <authorList>
            <person name="Fracassetti M."/>
        </authorList>
    </citation>
    <scope>NUCLEOTIDE SEQUENCE [LARGE SCALE GENOMIC DNA]</scope>
</reference>
<protein>
    <recommendedName>
        <fullName evidence="5">SHSP domain-containing protein</fullName>
    </recommendedName>
</protein>
<dbReference type="GO" id="GO:0009408">
    <property type="term" value="P:response to heat"/>
    <property type="evidence" value="ECO:0007669"/>
    <property type="project" value="InterPro"/>
</dbReference>
<gene>
    <name evidence="6" type="ORF">LTRI10_LOCUS19370</name>
</gene>
<dbReference type="InterPro" id="IPR044587">
    <property type="entry name" value="HSP21-like"/>
</dbReference>
<evidence type="ECO:0000313" key="6">
    <source>
        <dbReference type="EMBL" id="CAL1377741.1"/>
    </source>
</evidence>
<keyword evidence="1" id="KW-0346">Stress response</keyword>
<dbReference type="AlphaFoldDB" id="A0AAV2DVN0"/>
<dbReference type="PANTHER" id="PTHR46733">
    <property type="entry name" value="26.5 KDA HEAT SHOCK PROTEIN, MITOCHONDRIAL"/>
    <property type="match status" value="1"/>
</dbReference>
<dbReference type="PANTHER" id="PTHR46733:SF3">
    <property type="entry name" value="26.5 KDA HEAT SHOCK PROTEIN, MITOCHONDRIAL"/>
    <property type="match status" value="1"/>
</dbReference>
<dbReference type="PROSITE" id="PS01031">
    <property type="entry name" value="SHSP"/>
    <property type="match status" value="1"/>
</dbReference>
<feature type="region of interest" description="Disordered" evidence="4">
    <location>
        <begin position="72"/>
        <end position="97"/>
    </location>
</feature>
<proteinExistence type="inferred from homology"/>
<feature type="domain" description="SHSP" evidence="5">
    <location>
        <begin position="143"/>
        <end position="264"/>
    </location>
</feature>
<dbReference type="Pfam" id="PF00011">
    <property type="entry name" value="HSP20"/>
    <property type="match status" value="1"/>
</dbReference>
<dbReference type="CDD" id="cd06464">
    <property type="entry name" value="ACD_sHsps-like"/>
    <property type="match status" value="1"/>
</dbReference>
<evidence type="ECO:0000256" key="4">
    <source>
        <dbReference type="SAM" id="MobiDB-lite"/>
    </source>
</evidence>
<dbReference type="InterPro" id="IPR002068">
    <property type="entry name" value="A-crystallin/Hsp20_dom"/>
</dbReference>
<dbReference type="Proteomes" id="UP001497516">
    <property type="component" value="Chromosome 3"/>
</dbReference>
<feature type="region of interest" description="Disordered" evidence="4">
    <location>
        <begin position="189"/>
        <end position="208"/>
    </location>
</feature>
<evidence type="ECO:0000313" key="7">
    <source>
        <dbReference type="Proteomes" id="UP001497516"/>
    </source>
</evidence>
<keyword evidence="7" id="KW-1185">Reference proteome</keyword>
<dbReference type="Gene3D" id="2.60.40.790">
    <property type="match status" value="1"/>
</dbReference>